<dbReference type="Proteomes" id="UP000230750">
    <property type="component" value="Unassembled WGS sequence"/>
</dbReference>
<name>A0A2G8LL18_STIJA</name>
<evidence type="ECO:0000256" key="1">
    <source>
        <dbReference type="SAM" id="MobiDB-lite"/>
    </source>
</evidence>
<dbReference type="EMBL" id="MRZV01000044">
    <property type="protein sequence ID" value="PIK60951.1"/>
    <property type="molecule type" value="Genomic_DNA"/>
</dbReference>
<feature type="compositionally biased region" description="Acidic residues" evidence="1">
    <location>
        <begin position="94"/>
        <end position="104"/>
    </location>
</feature>
<keyword evidence="3" id="KW-1185">Reference proteome</keyword>
<feature type="region of interest" description="Disordered" evidence="1">
    <location>
        <begin position="23"/>
        <end position="104"/>
    </location>
</feature>
<feature type="region of interest" description="Disordered" evidence="1">
    <location>
        <begin position="127"/>
        <end position="173"/>
    </location>
</feature>
<feature type="compositionally biased region" description="Basic and acidic residues" evidence="1">
    <location>
        <begin position="163"/>
        <end position="173"/>
    </location>
</feature>
<sequence length="173" mass="19473">MISRYIVDQAESKRVVAEQEHVIRSAPHVDLHTPPSLTDAENLTEEDEGSKGDRDREELKKEKDENEEPPEVQETANLVVYLESNPADGIPEVLSEDEDERDQELDEFYIKVSQSYSSPVCQELQDEQLCNPNDPDTDTLGEETSSSVSEDGDFLAPLLNDKGLTEDPQPKTR</sequence>
<organism evidence="2 3">
    <name type="scientific">Stichopus japonicus</name>
    <name type="common">Sea cucumber</name>
    <dbReference type="NCBI Taxonomy" id="307972"/>
    <lineage>
        <taxon>Eukaryota</taxon>
        <taxon>Metazoa</taxon>
        <taxon>Echinodermata</taxon>
        <taxon>Eleutherozoa</taxon>
        <taxon>Echinozoa</taxon>
        <taxon>Holothuroidea</taxon>
        <taxon>Aspidochirotacea</taxon>
        <taxon>Aspidochirotida</taxon>
        <taxon>Stichopodidae</taxon>
        <taxon>Apostichopus</taxon>
    </lineage>
</organism>
<gene>
    <name evidence="2" type="ORF">BSL78_02126</name>
</gene>
<dbReference type="AlphaFoldDB" id="A0A2G8LL18"/>
<reference evidence="2 3" key="1">
    <citation type="journal article" date="2017" name="PLoS Biol.">
        <title>The sea cucumber genome provides insights into morphological evolution and visceral regeneration.</title>
        <authorList>
            <person name="Zhang X."/>
            <person name="Sun L."/>
            <person name="Yuan J."/>
            <person name="Sun Y."/>
            <person name="Gao Y."/>
            <person name="Zhang L."/>
            <person name="Li S."/>
            <person name="Dai H."/>
            <person name="Hamel J.F."/>
            <person name="Liu C."/>
            <person name="Yu Y."/>
            <person name="Liu S."/>
            <person name="Lin W."/>
            <person name="Guo K."/>
            <person name="Jin S."/>
            <person name="Xu P."/>
            <person name="Storey K.B."/>
            <person name="Huan P."/>
            <person name="Zhang T."/>
            <person name="Zhou Y."/>
            <person name="Zhang J."/>
            <person name="Lin C."/>
            <person name="Li X."/>
            <person name="Xing L."/>
            <person name="Huo D."/>
            <person name="Sun M."/>
            <person name="Wang L."/>
            <person name="Mercier A."/>
            <person name="Li F."/>
            <person name="Yang H."/>
            <person name="Xiang J."/>
        </authorList>
    </citation>
    <scope>NUCLEOTIDE SEQUENCE [LARGE SCALE GENOMIC DNA]</scope>
    <source>
        <strain evidence="2">Shaxun</strain>
        <tissue evidence="2">Muscle</tissue>
    </source>
</reference>
<evidence type="ECO:0000313" key="3">
    <source>
        <dbReference type="Proteomes" id="UP000230750"/>
    </source>
</evidence>
<protein>
    <submittedName>
        <fullName evidence="2">Uncharacterized protein</fullName>
    </submittedName>
</protein>
<proteinExistence type="predicted"/>
<evidence type="ECO:0000313" key="2">
    <source>
        <dbReference type="EMBL" id="PIK60951.1"/>
    </source>
</evidence>
<accession>A0A2G8LL18</accession>
<comment type="caution">
    <text evidence="2">The sequence shown here is derived from an EMBL/GenBank/DDBJ whole genome shotgun (WGS) entry which is preliminary data.</text>
</comment>
<feature type="compositionally biased region" description="Basic and acidic residues" evidence="1">
    <location>
        <begin position="49"/>
        <end position="64"/>
    </location>
</feature>